<dbReference type="InterPro" id="IPR021858">
    <property type="entry name" value="Fun_TF"/>
</dbReference>
<keyword evidence="4" id="KW-1185">Reference proteome</keyword>
<dbReference type="GO" id="GO:0003700">
    <property type="term" value="F:DNA-binding transcription factor activity"/>
    <property type="evidence" value="ECO:0007669"/>
    <property type="project" value="TreeGrafter"/>
</dbReference>
<evidence type="ECO:0000313" key="4">
    <source>
        <dbReference type="Proteomes" id="UP000319663"/>
    </source>
</evidence>
<dbReference type="GO" id="GO:0005634">
    <property type="term" value="C:nucleus"/>
    <property type="evidence" value="ECO:0007669"/>
    <property type="project" value="UniProtKB-SubCell"/>
</dbReference>
<dbReference type="EMBL" id="VIFY01000014">
    <property type="protein sequence ID" value="TQB75837.1"/>
    <property type="molecule type" value="Genomic_DNA"/>
</dbReference>
<dbReference type="STRING" id="5098.A0A507R0F2"/>
<organism evidence="3 4">
    <name type="scientific">Monascus purpureus</name>
    <name type="common">Red mold</name>
    <name type="synonym">Monascus anka</name>
    <dbReference type="NCBI Taxonomy" id="5098"/>
    <lineage>
        <taxon>Eukaryota</taxon>
        <taxon>Fungi</taxon>
        <taxon>Dikarya</taxon>
        <taxon>Ascomycota</taxon>
        <taxon>Pezizomycotina</taxon>
        <taxon>Eurotiomycetes</taxon>
        <taxon>Eurotiomycetidae</taxon>
        <taxon>Eurotiales</taxon>
        <taxon>Aspergillaceae</taxon>
        <taxon>Monascus</taxon>
    </lineage>
</organism>
<dbReference type="PANTHER" id="PTHR37534">
    <property type="entry name" value="TRANSCRIPTIONAL ACTIVATOR PROTEIN UGA3"/>
    <property type="match status" value="1"/>
</dbReference>
<sequence length="682" mass="75677">MVLETQREFVAGNQDRNVSKAIDELDRRAERIPRKLGHYDHLGPFSVFVLGSTETTDQLDGESCSSAQADAISLQEPISDSDVPALPGHTVLTHERTSPQNAENTRSAWLFPGVDCTITSGDLPRQSSTQLAPSWDLVGQYPYPSDGDQTAQQTFTELGLGCPETTMVIWNHGQPDYGSVPLHPPHGSFHHNPVYSKPIPIVKAVLAIRTQGLLKIPPESQFLLEYYATEVVNFMCHLPNPNSPWRTIHLPWVMSTMSDFAIFGNVGKARLALFYALLSVSSNHLSSKIAPLSSEATQKSLNMTSETTGNRYSLPPNNGSANYWLARGLSFQNEAAAQIRACLQSHGFDMQEMYQALLMSLLSMVTISVTSGKLSSAHTYLQGAGKLIQRYQLARSSLPSWKSRSLTALHQIYLYLQTIHSSTHISWASCSGKNIDTESSSNSGFIKEVHGLAACGSQPSVTPQTNFDSLLDYGGDRQLLTNIYGVPYSLLKLIGRASELAKEVEEHGETVHDTTGFRLRCEKLEDDICTYQSSPSNGENLTSNFRPDDTCMQISSHLAHAMHDALIVMFFRRVRKVHRAVLQHHVKSTLGHLKDQEAIKTGAGIHAPALLWPWFMVAAEATGEDLREEARQWSGVAMRYGGRNIEAAEQVVREVWRRHDQRLSRATWVDVVREWAVSLVLT</sequence>
<gene>
    <name evidence="3" type="ORF">MPDQ_001437</name>
</gene>
<dbReference type="GO" id="GO:0045944">
    <property type="term" value="P:positive regulation of transcription by RNA polymerase II"/>
    <property type="evidence" value="ECO:0007669"/>
    <property type="project" value="TreeGrafter"/>
</dbReference>
<keyword evidence="2" id="KW-0539">Nucleus</keyword>
<evidence type="ECO:0000313" key="3">
    <source>
        <dbReference type="EMBL" id="TQB75837.1"/>
    </source>
</evidence>
<evidence type="ECO:0000256" key="1">
    <source>
        <dbReference type="ARBA" id="ARBA00004123"/>
    </source>
</evidence>
<dbReference type="Pfam" id="PF11951">
    <property type="entry name" value="Fungal_trans_2"/>
    <property type="match status" value="1"/>
</dbReference>
<evidence type="ECO:0000256" key="2">
    <source>
        <dbReference type="ARBA" id="ARBA00023242"/>
    </source>
</evidence>
<dbReference type="AlphaFoldDB" id="A0A507R0F2"/>
<dbReference type="PANTHER" id="PTHR37534:SF7">
    <property type="entry name" value="TRANSCRIPTIONAL ACTIVATOR PROTEIN UGA3"/>
    <property type="match status" value="1"/>
</dbReference>
<accession>A0A507R0F2</accession>
<comment type="subcellular location">
    <subcellularLocation>
        <location evidence="1">Nucleus</location>
    </subcellularLocation>
</comment>
<protein>
    <recommendedName>
        <fullName evidence="5">Transcription factor domain-containing protein</fullName>
    </recommendedName>
</protein>
<evidence type="ECO:0008006" key="5">
    <source>
        <dbReference type="Google" id="ProtNLM"/>
    </source>
</evidence>
<proteinExistence type="predicted"/>
<dbReference type="Proteomes" id="UP000319663">
    <property type="component" value="Unassembled WGS sequence"/>
</dbReference>
<reference evidence="3 4" key="1">
    <citation type="submission" date="2019-06" db="EMBL/GenBank/DDBJ databases">
        <title>Wine fermentation using esterase from Monascus purpureus.</title>
        <authorList>
            <person name="Geng C."/>
            <person name="Zhang Y."/>
        </authorList>
    </citation>
    <scope>NUCLEOTIDE SEQUENCE [LARGE SCALE GENOMIC DNA]</scope>
    <source>
        <strain evidence="3">HQ1</strain>
    </source>
</reference>
<comment type="caution">
    <text evidence="3">The sequence shown here is derived from an EMBL/GenBank/DDBJ whole genome shotgun (WGS) entry which is preliminary data.</text>
</comment>
<name>A0A507R0F2_MONPU</name>
<dbReference type="GO" id="GO:0000976">
    <property type="term" value="F:transcription cis-regulatory region binding"/>
    <property type="evidence" value="ECO:0007669"/>
    <property type="project" value="TreeGrafter"/>
</dbReference>